<reference evidence="7" key="1">
    <citation type="submission" date="2022-11" db="EMBL/GenBank/DDBJ databases">
        <title>High-quality draft genome sequence of Galbibacter sp. strain CMA-7.</title>
        <authorList>
            <person name="Wei L."/>
            <person name="Dong C."/>
            <person name="Shao Z."/>
        </authorList>
    </citation>
    <scope>NUCLEOTIDE SEQUENCE</scope>
    <source>
        <strain evidence="7">CMA-7</strain>
    </source>
</reference>
<name>A0ABT6FNS2_9FLAO</name>
<dbReference type="RefSeq" id="WP_277898617.1">
    <property type="nucleotide sequence ID" value="NZ_JAPMUA010000001.1"/>
</dbReference>
<dbReference type="InterPro" id="IPR013325">
    <property type="entry name" value="RNA_pol_sigma_r2"/>
</dbReference>
<dbReference type="Gene3D" id="1.10.10.10">
    <property type="entry name" value="Winged helix-like DNA-binding domain superfamily/Winged helix DNA-binding domain"/>
    <property type="match status" value="1"/>
</dbReference>
<dbReference type="NCBIfam" id="TIGR02937">
    <property type="entry name" value="sigma70-ECF"/>
    <property type="match status" value="1"/>
</dbReference>
<evidence type="ECO:0000259" key="6">
    <source>
        <dbReference type="Pfam" id="PF08281"/>
    </source>
</evidence>
<dbReference type="InterPro" id="IPR014327">
    <property type="entry name" value="RNA_pol_sigma70_bacteroid"/>
</dbReference>
<dbReference type="InterPro" id="IPR007627">
    <property type="entry name" value="RNA_pol_sigma70_r2"/>
</dbReference>
<feature type="domain" description="RNA polymerase sigma factor 70 region 4 type 2" evidence="6">
    <location>
        <begin position="120"/>
        <end position="170"/>
    </location>
</feature>
<dbReference type="InterPro" id="IPR013249">
    <property type="entry name" value="RNA_pol_sigma70_r4_t2"/>
</dbReference>
<keyword evidence="4" id="KW-0804">Transcription</keyword>
<proteinExistence type="inferred from homology"/>
<protein>
    <submittedName>
        <fullName evidence="7">RNA polymerase sigma-70 factor</fullName>
    </submittedName>
</protein>
<dbReference type="InterPro" id="IPR013324">
    <property type="entry name" value="RNA_pol_sigma_r3/r4-like"/>
</dbReference>
<evidence type="ECO:0000259" key="5">
    <source>
        <dbReference type="Pfam" id="PF04542"/>
    </source>
</evidence>
<dbReference type="SUPFAM" id="SSF88946">
    <property type="entry name" value="Sigma2 domain of RNA polymerase sigma factors"/>
    <property type="match status" value="1"/>
</dbReference>
<keyword evidence="8" id="KW-1185">Reference proteome</keyword>
<dbReference type="InterPro" id="IPR036388">
    <property type="entry name" value="WH-like_DNA-bd_sf"/>
</dbReference>
<gene>
    <name evidence="7" type="ORF">OSR52_03190</name>
</gene>
<dbReference type="PANTHER" id="PTHR43133:SF46">
    <property type="entry name" value="RNA POLYMERASE SIGMA-70 FACTOR ECF SUBFAMILY"/>
    <property type="match status" value="1"/>
</dbReference>
<keyword evidence="3" id="KW-0731">Sigma factor</keyword>
<evidence type="ECO:0000256" key="3">
    <source>
        <dbReference type="ARBA" id="ARBA00023082"/>
    </source>
</evidence>
<comment type="similarity">
    <text evidence="1">Belongs to the sigma-70 factor family. ECF subfamily.</text>
</comment>
<organism evidence="7 8">
    <name type="scientific">Galbibacter pacificus</name>
    <dbReference type="NCBI Taxonomy" id="2996052"/>
    <lineage>
        <taxon>Bacteria</taxon>
        <taxon>Pseudomonadati</taxon>
        <taxon>Bacteroidota</taxon>
        <taxon>Flavobacteriia</taxon>
        <taxon>Flavobacteriales</taxon>
        <taxon>Flavobacteriaceae</taxon>
        <taxon>Galbibacter</taxon>
    </lineage>
</organism>
<dbReference type="EMBL" id="JAPMUA010000001">
    <property type="protein sequence ID" value="MDG3584860.1"/>
    <property type="molecule type" value="Genomic_DNA"/>
</dbReference>
<evidence type="ECO:0000313" key="8">
    <source>
        <dbReference type="Proteomes" id="UP001153642"/>
    </source>
</evidence>
<evidence type="ECO:0000256" key="2">
    <source>
        <dbReference type="ARBA" id="ARBA00023015"/>
    </source>
</evidence>
<accession>A0ABT6FNS2</accession>
<keyword evidence="2" id="KW-0805">Transcription regulation</keyword>
<sequence>MAPPTKNSLLIKALQKREHWALKQLYNTYWKKMFVYAYKIIADQALCEDIVQDIFVSIWEKAPNSDIQHLESYLFKALKYKIANSLRDAKYTRINEGVIAKLPSENNTKTTVEFQDLEKQVLQILDTLPKKCRNVFYLSRIEDYNNLEIAQELNISVRTVETHISKALKHFRFHFSHLLTLTFMLLKIF</sequence>
<dbReference type="NCBIfam" id="TIGR02985">
    <property type="entry name" value="Sig70_bacteroi1"/>
    <property type="match status" value="1"/>
</dbReference>
<dbReference type="SUPFAM" id="SSF88659">
    <property type="entry name" value="Sigma3 and sigma4 domains of RNA polymerase sigma factors"/>
    <property type="match status" value="1"/>
</dbReference>
<evidence type="ECO:0000256" key="1">
    <source>
        <dbReference type="ARBA" id="ARBA00010641"/>
    </source>
</evidence>
<dbReference type="Pfam" id="PF04542">
    <property type="entry name" value="Sigma70_r2"/>
    <property type="match status" value="1"/>
</dbReference>
<dbReference type="PANTHER" id="PTHR43133">
    <property type="entry name" value="RNA POLYMERASE ECF-TYPE SIGMA FACTO"/>
    <property type="match status" value="1"/>
</dbReference>
<dbReference type="InterPro" id="IPR039425">
    <property type="entry name" value="RNA_pol_sigma-70-like"/>
</dbReference>
<dbReference type="Proteomes" id="UP001153642">
    <property type="component" value="Unassembled WGS sequence"/>
</dbReference>
<evidence type="ECO:0000313" key="7">
    <source>
        <dbReference type="EMBL" id="MDG3584860.1"/>
    </source>
</evidence>
<dbReference type="Gene3D" id="1.10.1740.10">
    <property type="match status" value="1"/>
</dbReference>
<dbReference type="Pfam" id="PF08281">
    <property type="entry name" value="Sigma70_r4_2"/>
    <property type="match status" value="1"/>
</dbReference>
<dbReference type="CDD" id="cd06171">
    <property type="entry name" value="Sigma70_r4"/>
    <property type="match status" value="1"/>
</dbReference>
<comment type="caution">
    <text evidence="7">The sequence shown here is derived from an EMBL/GenBank/DDBJ whole genome shotgun (WGS) entry which is preliminary data.</text>
</comment>
<dbReference type="InterPro" id="IPR014284">
    <property type="entry name" value="RNA_pol_sigma-70_dom"/>
</dbReference>
<feature type="domain" description="RNA polymerase sigma-70 region 2" evidence="5">
    <location>
        <begin position="25"/>
        <end position="90"/>
    </location>
</feature>
<evidence type="ECO:0000256" key="4">
    <source>
        <dbReference type="ARBA" id="ARBA00023163"/>
    </source>
</evidence>